<evidence type="ECO:0000313" key="7">
    <source>
        <dbReference type="Proteomes" id="UP001239680"/>
    </source>
</evidence>
<dbReference type="InterPro" id="IPR017871">
    <property type="entry name" value="ABC_transporter-like_CS"/>
</dbReference>
<dbReference type="InterPro" id="IPR003439">
    <property type="entry name" value="ABC_transporter-like_ATP-bd"/>
</dbReference>
<protein>
    <submittedName>
        <fullName evidence="6">ABC-F family ATP-binding cassette domain-containing protein</fullName>
    </submittedName>
</protein>
<keyword evidence="2" id="KW-0547">Nucleotide-binding</keyword>
<reference evidence="6 7" key="1">
    <citation type="submission" date="2023-08" db="EMBL/GenBank/DDBJ databases">
        <title>Characterization of two Paracoccaceae strains isolated from Phycosphere and proposal of Xinfangfangia lacusdiani sp. nov.</title>
        <authorList>
            <person name="Deng Y."/>
            <person name="Zhang Y.Q."/>
        </authorList>
    </citation>
    <scope>NUCLEOTIDE SEQUENCE [LARGE SCALE GENOMIC DNA]</scope>
    <source>
        <strain evidence="6 7">CPCC 101601</strain>
    </source>
</reference>
<keyword evidence="3 6" id="KW-0067">ATP-binding</keyword>
<dbReference type="EMBL" id="JAVDBT010000003">
    <property type="protein sequence ID" value="MDQ2065600.1"/>
    <property type="molecule type" value="Genomic_DNA"/>
</dbReference>
<dbReference type="InterPro" id="IPR003593">
    <property type="entry name" value="AAA+_ATPase"/>
</dbReference>
<comment type="caution">
    <text evidence="6">The sequence shown here is derived from an EMBL/GenBank/DDBJ whole genome shotgun (WGS) entry which is preliminary data.</text>
</comment>
<evidence type="ECO:0000256" key="2">
    <source>
        <dbReference type="ARBA" id="ARBA00022741"/>
    </source>
</evidence>
<dbReference type="Proteomes" id="UP001239680">
    <property type="component" value="Unassembled WGS sequence"/>
</dbReference>
<dbReference type="RefSeq" id="WP_306679286.1">
    <property type="nucleotide sequence ID" value="NZ_JAVDBT010000003.1"/>
</dbReference>
<evidence type="ECO:0000313" key="6">
    <source>
        <dbReference type="EMBL" id="MDQ2065600.1"/>
    </source>
</evidence>
<organism evidence="6 7">
    <name type="scientific">Pseudogemmobacter lacusdianii</name>
    <dbReference type="NCBI Taxonomy" id="3069608"/>
    <lineage>
        <taxon>Bacteria</taxon>
        <taxon>Pseudomonadati</taxon>
        <taxon>Pseudomonadota</taxon>
        <taxon>Alphaproteobacteria</taxon>
        <taxon>Rhodobacterales</taxon>
        <taxon>Paracoccaceae</taxon>
        <taxon>Pseudogemmobacter</taxon>
    </lineage>
</organism>
<feature type="domain" description="ABC transporter" evidence="5">
    <location>
        <begin position="2"/>
        <end position="243"/>
    </location>
</feature>
<dbReference type="PROSITE" id="PS50893">
    <property type="entry name" value="ABC_TRANSPORTER_2"/>
    <property type="match status" value="2"/>
</dbReference>
<dbReference type="SUPFAM" id="SSF52540">
    <property type="entry name" value="P-loop containing nucleoside triphosphate hydrolases"/>
    <property type="match status" value="2"/>
</dbReference>
<dbReference type="PROSITE" id="PS00211">
    <property type="entry name" value="ABC_TRANSPORTER_1"/>
    <property type="match status" value="2"/>
</dbReference>
<dbReference type="GO" id="GO:0005524">
    <property type="term" value="F:ATP binding"/>
    <property type="evidence" value="ECO:0007669"/>
    <property type="project" value="UniProtKB-KW"/>
</dbReference>
<dbReference type="PANTHER" id="PTHR19211">
    <property type="entry name" value="ATP-BINDING TRANSPORT PROTEIN-RELATED"/>
    <property type="match status" value="1"/>
</dbReference>
<evidence type="ECO:0000256" key="4">
    <source>
        <dbReference type="SAM" id="Coils"/>
    </source>
</evidence>
<evidence type="ECO:0000256" key="3">
    <source>
        <dbReference type="ARBA" id="ARBA00022840"/>
    </source>
</evidence>
<dbReference type="PANTHER" id="PTHR19211:SF14">
    <property type="entry name" value="ATP-BINDING CASSETTE SUB-FAMILY F MEMBER 1"/>
    <property type="match status" value="1"/>
</dbReference>
<keyword evidence="1" id="KW-0677">Repeat</keyword>
<dbReference type="CDD" id="cd03221">
    <property type="entry name" value="ABCF_EF-3"/>
    <property type="match status" value="2"/>
</dbReference>
<feature type="coiled-coil region" evidence="4">
    <location>
        <begin position="534"/>
        <end position="603"/>
    </location>
</feature>
<dbReference type="Pfam" id="PF00005">
    <property type="entry name" value="ABC_tran"/>
    <property type="match status" value="2"/>
</dbReference>
<dbReference type="SMART" id="SM00382">
    <property type="entry name" value="AAA"/>
    <property type="match status" value="2"/>
</dbReference>
<dbReference type="Gene3D" id="3.40.50.300">
    <property type="entry name" value="P-loop containing nucleotide triphosphate hydrolases"/>
    <property type="match status" value="2"/>
</dbReference>
<name>A0ABU0VV34_9RHOB</name>
<evidence type="ECO:0000256" key="1">
    <source>
        <dbReference type="ARBA" id="ARBA00022737"/>
    </source>
</evidence>
<accession>A0ABU0VV34</accession>
<dbReference type="InterPro" id="IPR032781">
    <property type="entry name" value="ABC_tran_Xtn"/>
</dbReference>
<dbReference type="Pfam" id="PF12848">
    <property type="entry name" value="ABC_tran_Xtn"/>
    <property type="match status" value="1"/>
</dbReference>
<sequence>MLRIDDITYNVEGRPLFEGASATIPTGHKVGLVGRNGAGKTTLFRLIRRELALEGGDISIPSRARIGGVAQEVPSSETSLIDTVLAADTERAELLAEAETATDPHRIAEVQARLADIDAWSAEGRASAILRGLGFDAEKQLMPCSAFSGGWRMRVALAGVLFAQPDYLLLDEPTNYLDLEGALWLEAYLQKYPHTVLIISHDRGLLNRAVQGILHLDNRKLTYWQGNYDQFARQMAERRAVLQAEAKKVDAQRAHLQAFVDRFKAKASKAAQAQSRVKMLEKLTPITAPEDAKKVVFTFPEPEELSPPIISMEGTSVGYGGPAVLKKLSLRIDQDDRIALLGRNGQGKSTLSKLLAGKLEPMEGKVVRSSKLRIGYFAQHQVDELHLDETPLQHIMRLRPTEGQPKLRARLAGFGLMADQAETAVGRLSGGQKARLSLLMATIDAPHLLILDEPTNHLDIESREALVEALTAYSGAVILVSHDMHLLGLVADRLWLVKGGSVAPYTEDLEAYRKQLLQGEEEVKPVAKAVEKPKRASRDEILALRAEVRKSEERLAKINDMRDKLAKKLADPELYEGARKGELEVWNKKYAELMEAMDRAEALWLDAQSKLEKAEA</sequence>
<dbReference type="InterPro" id="IPR027417">
    <property type="entry name" value="P-loop_NTPase"/>
</dbReference>
<feature type="domain" description="ABC transporter" evidence="5">
    <location>
        <begin position="310"/>
        <end position="524"/>
    </location>
</feature>
<dbReference type="InterPro" id="IPR050611">
    <property type="entry name" value="ABCF"/>
</dbReference>
<proteinExistence type="predicted"/>
<keyword evidence="4" id="KW-0175">Coiled coil</keyword>
<evidence type="ECO:0000259" key="5">
    <source>
        <dbReference type="PROSITE" id="PS50893"/>
    </source>
</evidence>
<keyword evidence="7" id="KW-1185">Reference proteome</keyword>
<gene>
    <name evidence="6" type="ORF">Q9295_04390</name>
</gene>